<dbReference type="Proteomes" id="UP000669605">
    <property type="component" value="Unassembled WGS sequence"/>
</dbReference>
<feature type="region of interest" description="Disordered" evidence="1">
    <location>
        <begin position="62"/>
        <end position="82"/>
    </location>
</feature>
<organism evidence="2 3">
    <name type="scientific">Tepidiphilus baoligensis</name>
    <dbReference type="NCBI Taxonomy" id="2698687"/>
    <lineage>
        <taxon>Bacteria</taxon>
        <taxon>Pseudomonadati</taxon>
        <taxon>Pseudomonadota</taxon>
        <taxon>Hydrogenophilia</taxon>
        <taxon>Hydrogenophilales</taxon>
        <taxon>Hydrogenophilaceae</taxon>
        <taxon>Tepidiphilus</taxon>
    </lineage>
</organism>
<keyword evidence="3" id="KW-1185">Reference proteome</keyword>
<evidence type="ECO:0000256" key="1">
    <source>
        <dbReference type="SAM" id="MobiDB-lite"/>
    </source>
</evidence>
<proteinExistence type="predicted"/>
<sequence length="82" mass="9017">MHASIRELKVTLMRLLRVRRRGMVHMRSRLAVGIPEVTDVGLRQLMTEGAISWNGEKLQPKDPVVLSSGGTPVSQGVIEGRG</sequence>
<accession>A0ABX1QN15</accession>
<name>A0ABX1QN15_9PROT</name>
<reference evidence="2 3" key="1">
    <citation type="journal article" date="2020" name="Curr. Microbiol.">
        <title>Tepidiphilus baoligensis sp. nov., a Novel Bacterium of the Family Hydrogenophilaceae Isolated from an Oil Reservoir.</title>
        <authorList>
            <person name="Zhang X."/>
            <person name="Wang G."/>
            <person name="Ma X."/>
            <person name="Yu J."/>
            <person name="You J."/>
            <person name="Xue Y."/>
            <person name="Ma Y."/>
        </authorList>
    </citation>
    <scope>NUCLEOTIDE SEQUENCE [LARGE SCALE GENOMIC DNA]</scope>
    <source>
        <strain evidence="2 3">B18-69</strain>
    </source>
</reference>
<protein>
    <submittedName>
        <fullName evidence="2">Type II toxin-antitoxin system prevent-host-death family antitoxin</fullName>
    </submittedName>
</protein>
<comment type="caution">
    <text evidence="2">The sequence shown here is derived from an EMBL/GenBank/DDBJ whole genome shotgun (WGS) entry which is preliminary data.</text>
</comment>
<evidence type="ECO:0000313" key="2">
    <source>
        <dbReference type="EMBL" id="NMH16450.1"/>
    </source>
</evidence>
<dbReference type="RefSeq" id="WP_169115703.1">
    <property type="nucleotide sequence ID" value="NZ_JAAAUB010000005.1"/>
</dbReference>
<dbReference type="EMBL" id="JAAAUB010000005">
    <property type="protein sequence ID" value="NMH16450.1"/>
    <property type="molecule type" value="Genomic_DNA"/>
</dbReference>
<gene>
    <name evidence="2" type="ORF">GV368_04885</name>
</gene>
<evidence type="ECO:0000313" key="3">
    <source>
        <dbReference type="Proteomes" id="UP000669605"/>
    </source>
</evidence>